<dbReference type="AlphaFoldDB" id="A0A9N8DZN9"/>
<feature type="region of interest" description="Disordered" evidence="4">
    <location>
        <begin position="240"/>
        <end position="261"/>
    </location>
</feature>
<proteinExistence type="inferred from homology"/>
<dbReference type="InterPro" id="IPR051455">
    <property type="entry name" value="Bact_solute-bind_prot3"/>
</dbReference>
<feature type="region of interest" description="Disordered" evidence="4">
    <location>
        <begin position="19"/>
        <end position="160"/>
    </location>
</feature>
<dbReference type="Proteomes" id="UP001153069">
    <property type="component" value="Unassembled WGS sequence"/>
</dbReference>
<comment type="caution">
    <text evidence="6">The sequence shown here is derived from an EMBL/GenBank/DDBJ whole genome shotgun (WGS) entry which is preliminary data.</text>
</comment>
<accession>A0A9N8DZN9</accession>
<dbReference type="Gene3D" id="3.40.190.10">
    <property type="entry name" value="Periplasmic binding protein-like II"/>
    <property type="match status" value="3"/>
</dbReference>
<evidence type="ECO:0000313" key="6">
    <source>
        <dbReference type="EMBL" id="CAB9511847.1"/>
    </source>
</evidence>
<evidence type="ECO:0000313" key="7">
    <source>
        <dbReference type="Proteomes" id="UP001153069"/>
    </source>
</evidence>
<dbReference type="OrthoDB" id="10056896at2759"/>
<evidence type="ECO:0000256" key="5">
    <source>
        <dbReference type="SAM" id="Phobius"/>
    </source>
</evidence>
<comment type="similarity">
    <text evidence="1">Belongs to the bacterial solute-binding protein 3 family.</text>
</comment>
<feature type="transmembrane region" description="Helical" evidence="5">
    <location>
        <begin position="213"/>
        <end position="234"/>
    </location>
</feature>
<evidence type="ECO:0000256" key="2">
    <source>
        <dbReference type="ARBA" id="ARBA00022448"/>
    </source>
</evidence>
<dbReference type="SUPFAM" id="SSF53850">
    <property type="entry name" value="Periplasmic binding protein-like II"/>
    <property type="match status" value="2"/>
</dbReference>
<sequence length="817" mass="88655">MDEADALQKAVVNLVLADPDEKGKEIDAAKDTKTVRDTNSNGTDLEMGAGKQTEAQGKTEAQAKTEAPAKTDGTATDGSGHEAEVDEKRPSEATGCQALQPTLLRRDQRQSSNSSLPGAFPVASSLHIAPPIEEQSAETDSNEEEEEADMDPSSHNELGLAPQQDRSSLLLEAVAVEDDRAQMQEEIRQQVLQEAVHADVVVTEGPNEQRTTLFILAVVGVLAVALGLGLGFGLSGRNNSPDASMDASSNAENPGIPPSNGTIIEQPIVDDRPTLELVQERGYVICGLGEFNDWDPEKEQLTEALGAQYCKAMALLALGDPEKVQPLWVTSATRFELVKNRSVDIEIFGTTHNMARDVHEGGSQVGFSFPVPYLYSGLTLAGKPLYVDCAERLDSFNGECRNLKICAEQYTTHQDRLLELLDASAIVAGRVEGSSSFASSLQSGECNVVAGEPQALGRVRNNGIYTGEWVMASKFFSKEPLAFTTRENDPHWTTMANIVVNAFFVAEARNISATEAGQELATSQSRSSGLRARQRQPVDLEGFLDELVDYFGHHGDLFRKGMEPVIGPRVAGLNNVYTTNSTTGLLYSLPFGKLVEVGPGPVPNGTLDAVQQRGYLSCGVLPNRGPAFAKWEETAGWSGFDVAFCRGIAASIFFGDAADKVVYVEMVDQTESYQALQNGSVDLVAGARVSLQTEYHEPTTGQGYSFSTPCYYDNDSKDAYAFMTRKDDVQWSDFLFWIVQATIFAEEEGITSQNPQAMPAVFLYGDQLKQMFRDCISAIGSYAELYNNTIEEYIPRSGANRLNEGLSGSQLYPVPLK</sequence>
<reference evidence="6" key="1">
    <citation type="submission" date="2020-06" db="EMBL/GenBank/DDBJ databases">
        <authorList>
            <consortium name="Plant Systems Biology data submission"/>
        </authorList>
    </citation>
    <scope>NUCLEOTIDE SEQUENCE</scope>
    <source>
        <strain evidence="6">D6</strain>
    </source>
</reference>
<evidence type="ECO:0000256" key="1">
    <source>
        <dbReference type="ARBA" id="ARBA00010333"/>
    </source>
</evidence>
<dbReference type="PANTHER" id="PTHR30085:SF6">
    <property type="entry name" value="ABC TRANSPORTER GLUTAMINE-BINDING PROTEIN GLNH"/>
    <property type="match status" value="1"/>
</dbReference>
<gene>
    <name evidence="6" type="ORF">SEMRO_506_G156340.1</name>
</gene>
<dbReference type="EMBL" id="CAICTM010000505">
    <property type="protein sequence ID" value="CAB9511847.1"/>
    <property type="molecule type" value="Genomic_DNA"/>
</dbReference>
<keyword evidence="7" id="KW-1185">Reference proteome</keyword>
<protein>
    <submittedName>
        <fullName evidence="6">Extracellular solute-binding protein</fullName>
    </submittedName>
</protein>
<organism evidence="6 7">
    <name type="scientific">Seminavis robusta</name>
    <dbReference type="NCBI Taxonomy" id="568900"/>
    <lineage>
        <taxon>Eukaryota</taxon>
        <taxon>Sar</taxon>
        <taxon>Stramenopiles</taxon>
        <taxon>Ochrophyta</taxon>
        <taxon>Bacillariophyta</taxon>
        <taxon>Bacillariophyceae</taxon>
        <taxon>Bacillariophycidae</taxon>
        <taxon>Naviculales</taxon>
        <taxon>Naviculaceae</taxon>
        <taxon>Seminavis</taxon>
    </lineage>
</organism>
<feature type="compositionally biased region" description="Polar residues" evidence="4">
    <location>
        <begin position="240"/>
        <end position="252"/>
    </location>
</feature>
<keyword evidence="5" id="KW-0472">Membrane</keyword>
<name>A0A9N8DZN9_9STRA</name>
<keyword evidence="5" id="KW-0812">Transmembrane</keyword>
<feature type="compositionally biased region" description="Basic and acidic residues" evidence="4">
    <location>
        <begin position="79"/>
        <end position="91"/>
    </location>
</feature>
<evidence type="ECO:0000256" key="3">
    <source>
        <dbReference type="ARBA" id="ARBA00022729"/>
    </source>
</evidence>
<evidence type="ECO:0000256" key="4">
    <source>
        <dbReference type="SAM" id="MobiDB-lite"/>
    </source>
</evidence>
<feature type="compositionally biased region" description="Acidic residues" evidence="4">
    <location>
        <begin position="135"/>
        <end position="150"/>
    </location>
</feature>
<keyword evidence="3" id="KW-0732">Signal</keyword>
<feature type="compositionally biased region" description="Basic and acidic residues" evidence="4">
    <location>
        <begin position="19"/>
        <end position="36"/>
    </location>
</feature>
<dbReference type="PANTHER" id="PTHR30085">
    <property type="entry name" value="AMINO ACID ABC TRANSPORTER PERMEASE"/>
    <property type="match status" value="1"/>
</dbReference>
<dbReference type="GO" id="GO:0006865">
    <property type="term" value="P:amino acid transport"/>
    <property type="evidence" value="ECO:0007669"/>
    <property type="project" value="TreeGrafter"/>
</dbReference>
<keyword evidence="5" id="KW-1133">Transmembrane helix</keyword>
<keyword evidence="2" id="KW-0813">Transport</keyword>